<proteinExistence type="predicted"/>
<dbReference type="Proteomes" id="UP000887564">
    <property type="component" value="Unplaced"/>
</dbReference>
<keyword evidence="2" id="KW-1185">Reference proteome</keyword>
<protein>
    <submittedName>
        <fullName evidence="3">Uncharacterized protein</fullName>
    </submittedName>
</protein>
<evidence type="ECO:0000313" key="2">
    <source>
        <dbReference type="Proteomes" id="UP000887564"/>
    </source>
</evidence>
<reference evidence="3" key="1">
    <citation type="submission" date="2022-11" db="UniProtKB">
        <authorList>
            <consortium name="WormBaseParasite"/>
        </authorList>
    </citation>
    <scope>IDENTIFICATION</scope>
</reference>
<organism evidence="2 3">
    <name type="scientific">Parascaris equorum</name>
    <name type="common">Equine roundworm</name>
    <dbReference type="NCBI Taxonomy" id="6256"/>
    <lineage>
        <taxon>Eukaryota</taxon>
        <taxon>Metazoa</taxon>
        <taxon>Ecdysozoa</taxon>
        <taxon>Nematoda</taxon>
        <taxon>Chromadorea</taxon>
        <taxon>Rhabditida</taxon>
        <taxon>Spirurina</taxon>
        <taxon>Ascaridomorpha</taxon>
        <taxon>Ascaridoidea</taxon>
        <taxon>Ascarididae</taxon>
        <taxon>Parascaris</taxon>
    </lineage>
</organism>
<feature type="region of interest" description="Disordered" evidence="1">
    <location>
        <begin position="69"/>
        <end position="88"/>
    </location>
</feature>
<evidence type="ECO:0000313" key="3">
    <source>
        <dbReference type="WBParaSite" id="PEQ_0000138501-mRNA-1"/>
    </source>
</evidence>
<sequence length="115" mass="13605">ASVERILQQLEQQGENIDNSQTEFCIEKRLPRWALLEVEKAKEADAAWRIRKLRDKLQAIVRIRENMRTATTGKQGKEENLVGETNTRTRKRTRTYTFSHDHVNVHVLTRTRKYT</sequence>
<evidence type="ECO:0000256" key="1">
    <source>
        <dbReference type="SAM" id="MobiDB-lite"/>
    </source>
</evidence>
<dbReference type="AlphaFoldDB" id="A0A914R9K6"/>
<dbReference type="WBParaSite" id="PEQ_0000138501-mRNA-1">
    <property type="protein sequence ID" value="PEQ_0000138501-mRNA-1"/>
    <property type="gene ID" value="PEQ_0000138501"/>
</dbReference>
<name>A0A914R9K6_PAREQ</name>
<accession>A0A914R9K6</accession>